<accession>A0AAU9SA66</accession>
<proteinExistence type="predicted"/>
<dbReference type="EMBL" id="OU466860">
    <property type="protein sequence ID" value="CAH2060541.1"/>
    <property type="molecule type" value="Genomic_DNA"/>
</dbReference>
<sequence>HKISPNVISLPFLDNMVKLLMSISSETRLLENPRVLRFLHKKIKIPLLLLVNNLNEPQALGQTITTNTFSKETRMKRRKAEQGGTCCMKNLEPVSSHADGTTPVLASCSGDNTVGIWGS</sequence>
<feature type="non-terminal residue" evidence="1">
    <location>
        <position position="119"/>
    </location>
</feature>
<organism evidence="1 2">
    <name type="scientific">Thlaspi arvense</name>
    <name type="common">Field penny-cress</name>
    <dbReference type="NCBI Taxonomy" id="13288"/>
    <lineage>
        <taxon>Eukaryota</taxon>
        <taxon>Viridiplantae</taxon>
        <taxon>Streptophyta</taxon>
        <taxon>Embryophyta</taxon>
        <taxon>Tracheophyta</taxon>
        <taxon>Spermatophyta</taxon>
        <taxon>Magnoliopsida</taxon>
        <taxon>eudicotyledons</taxon>
        <taxon>Gunneridae</taxon>
        <taxon>Pentapetalae</taxon>
        <taxon>rosids</taxon>
        <taxon>malvids</taxon>
        <taxon>Brassicales</taxon>
        <taxon>Brassicaceae</taxon>
        <taxon>Thlaspideae</taxon>
        <taxon>Thlaspi</taxon>
    </lineage>
</organism>
<reference evidence="1 2" key="1">
    <citation type="submission" date="2022-03" db="EMBL/GenBank/DDBJ databases">
        <authorList>
            <person name="Nunn A."/>
            <person name="Chopra R."/>
            <person name="Nunn A."/>
            <person name="Contreras Garrido A."/>
        </authorList>
    </citation>
    <scope>NUCLEOTIDE SEQUENCE [LARGE SCALE GENOMIC DNA]</scope>
</reference>
<dbReference type="AlphaFoldDB" id="A0AAU9SA66"/>
<evidence type="ECO:0000313" key="1">
    <source>
        <dbReference type="EMBL" id="CAH2060541.1"/>
    </source>
</evidence>
<dbReference type="Proteomes" id="UP000836841">
    <property type="component" value="Chromosome 4"/>
</dbReference>
<evidence type="ECO:0000313" key="2">
    <source>
        <dbReference type="Proteomes" id="UP000836841"/>
    </source>
</evidence>
<gene>
    <name evidence="1" type="ORF">TAV2_LOCUS14312</name>
</gene>
<name>A0AAU9SA66_THLAR</name>
<keyword evidence="2" id="KW-1185">Reference proteome</keyword>
<protein>
    <submittedName>
        <fullName evidence="1">Uncharacterized protein</fullName>
    </submittedName>
</protein>